<dbReference type="InterPro" id="IPR010285">
    <property type="entry name" value="DNA_helicase_pif1-like_DEAD"/>
</dbReference>
<keyword evidence="1" id="KW-0233">DNA recombination</keyword>
<dbReference type="CDD" id="cd18809">
    <property type="entry name" value="SF1_C_RecD"/>
    <property type="match status" value="1"/>
</dbReference>
<dbReference type="PANTHER" id="PTHR47642:SF6">
    <property type="entry name" value="ATP-DEPENDENT DNA HELICASE"/>
    <property type="match status" value="1"/>
</dbReference>
<dbReference type="GO" id="GO:0006310">
    <property type="term" value="P:DNA recombination"/>
    <property type="evidence" value="ECO:0007669"/>
    <property type="project" value="UniProtKB-KW"/>
</dbReference>
<dbReference type="GO" id="GO:0006281">
    <property type="term" value="P:DNA repair"/>
    <property type="evidence" value="ECO:0007669"/>
    <property type="project" value="UniProtKB-KW"/>
</dbReference>
<protein>
    <recommendedName>
        <fullName evidence="1">ATP-dependent DNA helicase</fullName>
        <ecNumber evidence="1">5.6.2.3</ecNumber>
    </recommendedName>
</protein>
<name>A0AAV7XY12_9NEOP</name>
<dbReference type="GO" id="GO:0043139">
    <property type="term" value="F:5'-3' DNA helicase activity"/>
    <property type="evidence" value="ECO:0007669"/>
    <property type="project" value="UniProtKB-EC"/>
</dbReference>
<comment type="similarity">
    <text evidence="1">Belongs to the helicase family.</text>
</comment>
<keyword evidence="1" id="KW-0227">DNA damage</keyword>
<sequence length="1361" mass="156154">MNDLKEHKCPGCKEKFWCRRILKYPCLHNNNCANFSIENNMDPGPIPEELRDLSYMEEQLISRVHPFLIYFKIKGHQYGYRGNVINFSQDVTALAKQLPHKITDMSSFITVKSKGANDEPREFHVRAGKVRNALLWLKRNNIYYEDIEISEENLELLPVNGNVMDRLSAIEVEDQECNEDDSIEGELTKPHISEGCVPLNISSNQNEQVKHVLNWPPLSKEPLNEFNTPGYICQAFPCLFPYGKADLRDNRQTKVSPSDYFKHSLRYEDNRFAQHTRFRFFAMNSLMRWSAIEKGNLYVNKHSDMKNMNVEELKEKVKENPSLVDSIMFQCSNVRGSKTYWKSKSKELLEMIEQLGMPTVFFTLSAADFHWPGLFKLLCPEEDLSTISEKKRADLIAQNPLLVDQYFSEKVSSFLNKVLKPKFEAVDYWYRIEYQHRGSPHVHGLLWLKNAPDITDLSKKSDEDIGKIIEYFDTLISSTNPNVNAPPAVIHPCRIELEDIIDLKKDLAELLNRVQRHTKCTEGYCIKNTGCRFKFPKEMREFSEIQFKGNGEPEFVPKRNDERLNKYNPYIILLWRANMDIAPVLSKQALVNYLAKYVSKHEVKSQSMQEVFKEVCESSNSNAKNAIQKLYIKACSDRDFSAQEVGHIIMSEKLVSCSRSFVSLYLPKEENWVPLNENARNSKSLVQKYSERNQQLYGNKSLWYMTKWFDFQHKRIRSNHVIVVVFPKIKFKENQDRNEGFYRMKVLLHVPWNSMNQFENENLSWEQLYKDNIDVIKKEESDYVNNLGGIDIDVEEVLNDDDFENGDAPYRTTTEDHMIISSMLPGQNVAAPEIGRRYLDTINDWNSSIQSYPNYTIEELQNFLASNKANFQNVAEIPHYPNVQFNSDQMTVITLIEEHITEITNAEKCAIHLPKSVVVQGPAGTGKSLVIRAVTNRIMTALGVNSILLLAPTGVAAVNIGGSTIHSKLHISNIYDFEDLRNEAARKFCNEMKDVKVIVIDEYSMVGCAMMAAIDRRLKQSTGNYDALFGGYIVLFFGDVYQLPPVKDTPLYSEVIPQNPAKLHGKFVFSEIESAIFLRKVHRQSDPQFQSVLDRISRGKVIQDDYTYLKSRFLLNVSSDERKDFKDAIRLFPTKPLVQKHNIDYLTSLRHCVTNEPVPIAIIPAKHNCPKAESGSIDDASGLSSSLVLGLTCKIMLRCNLWTEQGLVNGAVGIIIDIIYRPEERPPVDMPAVLICKFEDYKGPFLNNDNEKKLVPIIPMSKSWTTKCGVSCTRTNFPIQVAAAFTIHKSQGLTLLKAKIDIGEEKEMCPGLSFVALSRVKSFQGLLLESFSQKRFFKINTSSVMQLKQKCEDALLKKSLN</sequence>
<evidence type="ECO:0000313" key="5">
    <source>
        <dbReference type="EMBL" id="KAJ1530250.1"/>
    </source>
</evidence>
<evidence type="ECO:0000313" key="6">
    <source>
        <dbReference type="Proteomes" id="UP001075354"/>
    </source>
</evidence>
<keyword evidence="6" id="KW-1185">Reference proteome</keyword>
<evidence type="ECO:0000259" key="4">
    <source>
        <dbReference type="Pfam" id="PF20209"/>
    </source>
</evidence>
<feature type="domain" description="DUF6570" evidence="4">
    <location>
        <begin position="30"/>
        <end position="155"/>
    </location>
</feature>
<organism evidence="5 6">
    <name type="scientific">Megalurothrips usitatus</name>
    <name type="common">bean blossom thrips</name>
    <dbReference type="NCBI Taxonomy" id="439358"/>
    <lineage>
        <taxon>Eukaryota</taxon>
        <taxon>Metazoa</taxon>
        <taxon>Ecdysozoa</taxon>
        <taxon>Arthropoda</taxon>
        <taxon>Hexapoda</taxon>
        <taxon>Insecta</taxon>
        <taxon>Pterygota</taxon>
        <taxon>Neoptera</taxon>
        <taxon>Paraneoptera</taxon>
        <taxon>Thysanoptera</taxon>
        <taxon>Terebrantia</taxon>
        <taxon>Thripoidea</taxon>
        <taxon>Thripidae</taxon>
        <taxon>Megalurothrips</taxon>
    </lineage>
</organism>
<dbReference type="Proteomes" id="UP001075354">
    <property type="component" value="Chromosome 2"/>
</dbReference>
<dbReference type="Pfam" id="PF05970">
    <property type="entry name" value="PIF1"/>
    <property type="match status" value="1"/>
</dbReference>
<comment type="catalytic activity">
    <reaction evidence="1">
        <text>ATP + H2O = ADP + phosphate + H(+)</text>
        <dbReference type="Rhea" id="RHEA:13065"/>
        <dbReference type="ChEBI" id="CHEBI:15377"/>
        <dbReference type="ChEBI" id="CHEBI:15378"/>
        <dbReference type="ChEBI" id="CHEBI:30616"/>
        <dbReference type="ChEBI" id="CHEBI:43474"/>
        <dbReference type="ChEBI" id="CHEBI:456216"/>
        <dbReference type="EC" id="5.6.2.3"/>
    </reaction>
</comment>
<dbReference type="Pfam" id="PF20209">
    <property type="entry name" value="DUF6570"/>
    <property type="match status" value="1"/>
</dbReference>
<dbReference type="SUPFAM" id="SSF52540">
    <property type="entry name" value="P-loop containing nucleoside triphosphate hydrolases"/>
    <property type="match status" value="2"/>
</dbReference>
<feature type="domain" description="Helitron helicase-like" evidence="3">
    <location>
        <begin position="260"/>
        <end position="446"/>
    </location>
</feature>
<comment type="caution">
    <text evidence="5">The sequence shown here is derived from an EMBL/GenBank/DDBJ whole genome shotgun (WGS) entry which is preliminary data.</text>
</comment>
<dbReference type="InterPro" id="IPR027417">
    <property type="entry name" value="P-loop_NTPase"/>
</dbReference>
<dbReference type="GO" id="GO:0000723">
    <property type="term" value="P:telomere maintenance"/>
    <property type="evidence" value="ECO:0007669"/>
    <property type="project" value="InterPro"/>
</dbReference>
<dbReference type="Pfam" id="PF14214">
    <property type="entry name" value="Helitron_like_N"/>
    <property type="match status" value="1"/>
</dbReference>
<dbReference type="GO" id="GO:0016787">
    <property type="term" value="F:hydrolase activity"/>
    <property type="evidence" value="ECO:0007669"/>
    <property type="project" value="UniProtKB-KW"/>
</dbReference>
<evidence type="ECO:0000259" key="3">
    <source>
        <dbReference type="Pfam" id="PF14214"/>
    </source>
</evidence>
<reference evidence="5" key="1">
    <citation type="submission" date="2022-12" db="EMBL/GenBank/DDBJ databases">
        <title>Chromosome-level genome assembly of the bean flower thrips Megalurothrips usitatus.</title>
        <authorList>
            <person name="Ma L."/>
            <person name="Liu Q."/>
            <person name="Li H."/>
            <person name="Cai W."/>
        </authorList>
    </citation>
    <scope>NUCLEOTIDE SEQUENCE</scope>
    <source>
        <strain evidence="5">Cailab_2022a</strain>
    </source>
</reference>
<dbReference type="InterPro" id="IPR025476">
    <property type="entry name" value="Helitron_helicase-like"/>
</dbReference>
<dbReference type="Gene3D" id="3.40.50.300">
    <property type="entry name" value="P-loop containing nucleotide triphosphate hydrolases"/>
    <property type="match status" value="1"/>
</dbReference>
<keyword evidence="1" id="KW-0547">Nucleotide-binding</keyword>
<dbReference type="GO" id="GO:0005524">
    <property type="term" value="F:ATP binding"/>
    <property type="evidence" value="ECO:0007669"/>
    <property type="project" value="UniProtKB-KW"/>
</dbReference>
<feature type="domain" description="DNA helicase Pif1-like DEAD-box helicase" evidence="2">
    <location>
        <begin position="908"/>
        <end position="1099"/>
    </location>
</feature>
<accession>A0AAV7XY12</accession>
<dbReference type="InterPro" id="IPR046700">
    <property type="entry name" value="DUF6570"/>
</dbReference>
<dbReference type="EMBL" id="JAPTSV010000002">
    <property type="protein sequence ID" value="KAJ1530250.1"/>
    <property type="molecule type" value="Genomic_DNA"/>
</dbReference>
<dbReference type="EC" id="5.6.2.3" evidence="1"/>
<dbReference type="InterPro" id="IPR051055">
    <property type="entry name" value="PIF1_helicase"/>
</dbReference>
<evidence type="ECO:0000256" key="1">
    <source>
        <dbReference type="RuleBase" id="RU363044"/>
    </source>
</evidence>
<gene>
    <name evidence="5" type="ORF">ONE63_005173</name>
</gene>
<keyword evidence="1" id="KW-0234">DNA repair</keyword>
<keyword evidence="1" id="KW-0067">ATP-binding</keyword>
<keyword evidence="1" id="KW-0378">Hydrolase</keyword>
<evidence type="ECO:0000259" key="2">
    <source>
        <dbReference type="Pfam" id="PF05970"/>
    </source>
</evidence>
<proteinExistence type="inferred from homology"/>
<keyword evidence="1" id="KW-0347">Helicase</keyword>
<comment type="cofactor">
    <cofactor evidence="1">
        <name>Mg(2+)</name>
        <dbReference type="ChEBI" id="CHEBI:18420"/>
    </cofactor>
</comment>
<dbReference type="PANTHER" id="PTHR47642">
    <property type="entry name" value="ATP-DEPENDENT DNA HELICASE"/>
    <property type="match status" value="1"/>
</dbReference>